<evidence type="ECO:0000256" key="3">
    <source>
        <dbReference type="ARBA" id="ARBA00022989"/>
    </source>
</evidence>
<evidence type="ECO:0000256" key="1">
    <source>
        <dbReference type="ARBA" id="ARBA00022475"/>
    </source>
</evidence>
<evidence type="ECO:0000256" key="2">
    <source>
        <dbReference type="ARBA" id="ARBA00022692"/>
    </source>
</evidence>
<keyword evidence="4 5" id="KW-0472">Membrane</keyword>
<sequence>MAVLTWTIRVVILLLLIWLAIQNTELATFSLTSDIRFPLPLIVLLFGFFALGLLMGVAILLPKNWGLRWEIRKLRKETEQQKAQLDKAGVIPEAPVVDVPPITM</sequence>
<organism evidence="7 8">
    <name type="scientific">Formosimonas limnophila</name>
    <dbReference type="NCBI Taxonomy" id="1384487"/>
    <lineage>
        <taxon>Bacteria</taxon>
        <taxon>Pseudomonadati</taxon>
        <taxon>Pseudomonadota</taxon>
        <taxon>Betaproteobacteria</taxon>
        <taxon>Burkholderiales</taxon>
        <taxon>Burkholderiaceae</taxon>
        <taxon>Formosimonas</taxon>
    </lineage>
</organism>
<reference evidence="7" key="2">
    <citation type="submission" date="2020-09" db="EMBL/GenBank/DDBJ databases">
        <authorList>
            <person name="Sun Q."/>
            <person name="Kim S."/>
        </authorList>
    </citation>
    <scope>NUCLEOTIDE SEQUENCE</scope>
    <source>
        <strain evidence="7">KCTC 32501</strain>
    </source>
</reference>
<evidence type="ECO:0000256" key="5">
    <source>
        <dbReference type="SAM" id="Phobius"/>
    </source>
</evidence>
<feature type="domain" description="Lipopolysaccharide assembly protein A" evidence="6">
    <location>
        <begin position="22"/>
        <end position="86"/>
    </location>
</feature>
<comment type="caution">
    <text evidence="7">The sequence shown here is derived from an EMBL/GenBank/DDBJ whole genome shotgun (WGS) entry which is preliminary data.</text>
</comment>
<feature type="transmembrane region" description="Helical" evidence="5">
    <location>
        <begin position="42"/>
        <end position="62"/>
    </location>
</feature>
<keyword evidence="3 5" id="KW-1133">Transmembrane helix</keyword>
<reference evidence="7" key="1">
    <citation type="journal article" date="2014" name="Int. J. Syst. Evol. Microbiol.">
        <title>Complete genome sequence of Corynebacterium casei LMG S-19264T (=DSM 44701T), isolated from a smear-ripened cheese.</title>
        <authorList>
            <consortium name="US DOE Joint Genome Institute (JGI-PGF)"/>
            <person name="Walter F."/>
            <person name="Albersmeier A."/>
            <person name="Kalinowski J."/>
            <person name="Ruckert C."/>
        </authorList>
    </citation>
    <scope>NUCLEOTIDE SEQUENCE</scope>
    <source>
        <strain evidence="7">KCTC 32501</strain>
    </source>
</reference>
<evidence type="ECO:0000313" key="8">
    <source>
        <dbReference type="Proteomes" id="UP000614287"/>
    </source>
</evidence>
<dbReference type="GO" id="GO:0005886">
    <property type="term" value="C:plasma membrane"/>
    <property type="evidence" value="ECO:0007669"/>
    <property type="project" value="InterPro"/>
</dbReference>
<accession>A0A8J3CN14</accession>
<keyword evidence="8" id="KW-1185">Reference proteome</keyword>
<dbReference type="Proteomes" id="UP000614287">
    <property type="component" value="Unassembled WGS sequence"/>
</dbReference>
<keyword evidence="1" id="KW-1003">Cell membrane</keyword>
<dbReference type="RefSeq" id="WP_189493148.1">
    <property type="nucleotide sequence ID" value="NZ_BMZG01000006.1"/>
</dbReference>
<evidence type="ECO:0000259" key="6">
    <source>
        <dbReference type="Pfam" id="PF06305"/>
    </source>
</evidence>
<dbReference type="InterPro" id="IPR010445">
    <property type="entry name" value="LapA_dom"/>
</dbReference>
<dbReference type="AlphaFoldDB" id="A0A8J3CN14"/>
<proteinExistence type="predicted"/>
<keyword evidence="2 5" id="KW-0812">Transmembrane</keyword>
<protein>
    <recommendedName>
        <fullName evidence="6">Lipopolysaccharide assembly protein A domain-containing protein</fullName>
    </recommendedName>
</protein>
<evidence type="ECO:0000256" key="4">
    <source>
        <dbReference type="ARBA" id="ARBA00023136"/>
    </source>
</evidence>
<dbReference type="Pfam" id="PF06305">
    <property type="entry name" value="LapA_dom"/>
    <property type="match status" value="1"/>
</dbReference>
<dbReference type="EMBL" id="BMZG01000006">
    <property type="protein sequence ID" value="GHA73501.1"/>
    <property type="molecule type" value="Genomic_DNA"/>
</dbReference>
<gene>
    <name evidence="7" type="ORF">GCM10009007_13130</name>
</gene>
<name>A0A8J3CN14_9BURK</name>
<evidence type="ECO:0000313" key="7">
    <source>
        <dbReference type="EMBL" id="GHA73501.1"/>
    </source>
</evidence>